<dbReference type="EMBL" id="JBHSCR010000013">
    <property type="protein sequence ID" value="MFC4348655.1"/>
    <property type="molecule type" value="Genomic_DNA"/>
</dbReference>
<organism evidence="8 9">
    <name type="scientific">Kordiimonas lipolytica</name>
    <dbReference type="NCBI Taxonomy" id="1662421"/>
    <lineage>
        <taxon>Bacteria</taxon>
        <taxon>Pseudomonadati</taxon>
        <taxon>Pseudomonadota</taxon>
        <taxon>Alphaproteobacteria</taxon>
        <taxon>Kordiimonadales</taxon>
        <taxon>Kordiimonadaceae</taxon>
        <taxon>Kordiimonas</taxon>
    </lineage>
</organism>
<dbReference type="PROSITE" id="PS52018">
    <property type="entry name" value="DART"/>
    <property type="match status" value="1"/>
</dbReference>
<feature type="domain" description="DarT" evidence="7">
    <location>
        <begin position="1"/>
        <end position="226"/>
    </location>
</feature>
<proteinExistence type="inferred from homology"/>
<evidence type="ECO:0000256" key="5">
    <source>
        <dbReference type="ARBA" id="ARBA00023125"/>
    </source>
</evidence>
<evidence type="ECO:0000256" key="2">
    <source>
        <dbReference type="ARBA" id="ARBA00022676"/>
    </source>
</evidence>
<dbReference type="RefSeq" id="WP_231727275.1">
    <property type="nucleotide sequence ID" value="NZ_JBHSCR010000013.1"/>
</dbReference>
<keyword evidence="2" id="KW-0328">Glycosyltransferase</keyword>
<keyword evidence="4" id="KW-0548">Nucleotidyltransferase</keyword>
<dbReference type="Pfam" id="PF14487">
    <property type="entry name" value="DarT"/>
    <property type="match status" value="1"/>
</dbReference>
<gene>
    <name evidence="8" type="ORF">ACFO5Q_12445</name>
</gene>
<comment type="caution">
    <text evidence="6">Lacks conserved residue(s) required for the propagation of feature annotation.</text>
</comment>
<dbReference type="InterPro" id="IPR029494">
    <property type="entry name" value="DarT"/>
</dbReference>
<evidence type="ECO:0000313" key="9">
    <source>
        <dbReference type="Proteomes" id="UP001595776"/>
    </source>
</evidence>
<comment type="caution">
    <text evidence="8">The sequence shown here is derived from an EMBL/GenBank/DDBJ whole genome shotgun (WGS) entry which is preliminary data.</text>
</comment>
<protein>
    <submittedName>
        <fullName evidence="8">DUF4433 domain-containing protein</fullName>
    </submittedName>
</protein>
<keyword evidence="9" id="KW-1185">Reference proteome</keyword>
<dbReference type="Proteomes" id="UP001595776">
    <property type="component" value="Unassembled WGS sequence"/>
</dbReference>
<evidence type="ECO:0000313" key="8">
    <source>
        <dbReference type="EMBL" id="MFC4348655.1"/>
    </source>
</evidence>
<reference evidence="9" key="1">
    <citation type="journal article" date="2019" name="Int. J. Syst. Evol. Microbiol.">
        <title>The Global Catalogue of Microorganisms (GCM) 10K type strain sequencing project: providing services to taxonomists for standard genome sequencing and annotation.</title>
        <authorList>
            <consortium name="The Broad Institute Genomics Platform"/>
            <consortium name="The Broad Institute Genome Sequencing Center for Infectious Disease"/>
            <person name="Wu L."/>
            <person name="Ma J."/>
        </authorList>
    </citation>
    <scope>NUCLEOTIDE SEQUENCE [LARGE SCALE GENOMIC DNA]</scope>
    <source>
        <strain evidence="9">CGMCC 1.15304</strain>
    </source>
</reference>
<evidence type="ECO:0000256" key="6">
    <source>
        <dbReference type="PROSITE-ProRule" id="PRU01362"/>
    </source>
</evidence>
<evidence type="ECO:0000256" key="4">
    <source>
        <dbReference type="ARBA" id="ARBA00022695"/>
    </source>
</evidence>
<accession>A0ABV8UDB1</accession>
<name>A0ABV8UDB1_9PROT</name>
<evidence type="ECO:0000259" key="7">
    <source>
        <dbReference type="PROSITE" id="PS52018"/>
    </source>
</evidence>
<sequence>MTYFQNIPIFLRDGFVGSKNHMPLQRCFQTSYANIVQRRNSTDFFTPCNSSVNDFVPFYFSPLTKMAYTIHAGNVHLVNPNGLDLGIANMQDLVFLVCDVTKIAANNLHFWFSDVACNTLSQIPKYDNDLNNLDAHVDWHVFDEQPIRASIPQIGYPGVCQWQHDTDSRPNRASKRMAEFLVKDVLPLEVLECIVVKRDEIKIQIENWLSESDINIPVYTNTGCYY</sequence>
<evidence type="ECO:0000256" key="3">
    <source>
        <dbReference type="ARBA" id="ARBA00022679"/>
    </source>
</evidence>
<keyword evidence="1 6" id="KW-1277">Toxin-antitoxin system</keyword>
<keyword evidence="5 6" id="KW-0238">DNA-binding</keyword>
<evidence type="ECO:0000256" key="1">
    <source>
        <dbReference type="ARBA" id="ARBA00022649"/>
    </source>
</evidence>
<comment type="similarity">
    <text evidence="6">Belongs to the DarT ADP-ribosyltransferase family.</text>
</comment>
<keyword evidence="3" id="KW-0808">Transferase</keyword>